<dbReference type="AlphaFoldDB" id="A0A6C0KDY6"/>
<feature type="region of interest" description="Disordered" evidence="1">
    <location>
        <begin position="1"/>
        <end position="22"/>
    </location>
</feature>
<sequence>MKDNAKNVPGGEAPVKNKSQRPFKTYFSRGATDDAGQTHIAVMDATERKQAVRNRLRRQLGKPNVDSEQARIDDALADPAAFLKSVPPENLKKALEMMQDLDASTLGSAQAELLQQMRSSAVPDPNVESTPERSKKTKKKKKKKKKSKSAEAAAAEQPPPLPDF</sequence>
<evidence type="ECO:0000313" key="2">
    <source>
        <dbReference type="EMBL" id="QHU15391.1"/>
    </source>
</evidence>
<dbReference type="EMBL" id="MN740856">
    <property type="protein sequence ID" value="QHU15391.1"/>
    <property type="molecule type" value="Genomic_DNA"/>
</dbReference>
<reference evidence="2" key="1">
    <citation type="journal article" date="2020" name="Nature">
        <title>Giant virus diversity and host interactions through global metagenomics.</title>
        <authorList>
            <person name="Schulz F."/>
            <person name="Roux S."/>
            <person name="Paez-Espino D."/>
            <person name="Jungbluth S."/>
            <person name="Walsh D.A."/>
            <person name="Denef V.J."/>
            <person name="McMahon K.D."/>
            <person name="Konstantinidis K.T."/>
            <person name="Eloe-Fadrosh E.A."/>
            <person name="Kyrpides N.C."/>
            <person name="Woyke T."/>
        </authorList>
    </citation>
    <scope>NUCLEOTIDE SEQUENCE</scope>
    <source>
        <strain evidence="2">GVMAG-S-1103017-68</strain>
    </source>
</reference>
<proteinExistence type="predicted"/>
<feature type="region of interest" description="Disordered" evidence="1">
    <location>
        <begin position="116"/>
        <end position="164"/>
    </location>
</feature>
<protein>
    <submittedName>
        <fullName evidence="2">Uncharacterized protein</fullName>
    </submittedName>
</protein>
<accession>A0A6C0KDY6</accession>
<name>A0A6C0KDY6_9ZZZZ</name>
<evidence type="ECO:0000256" key="1">
    <source>
        <dbReference type="SAM" id="MobiDB-lite"/>
    </source>
</evidence>
<feature type="compositionally biased region" description="Basic residues" evidence="1">
    <location>
        <begin position="135"/>
        <end position="147"/>
    </location>
</feature>
<organism evidence="2">
    <name type="scientific">viral metagenome</name>
    <dbReference type="NCBI Taxonomy" id="1070528"/>
    <lineage>
        <taxon>unclassified sequences</taxon>
        <taxon>metagenomes</taxon>
        <taxon>organismal metagenomes</taxon>
    </lineage>
</organism>